<gene>
    <name evidence="2" type="ORF">TTEB3V08_LOCUS7725</name>
</gene>
<protein>
    <submittedName>
        <fullName evidence="2">Uncharacterized protein</fullName>
    </submittedName>
</protein>
<evidence type="ECO:0000313" key="2">
    <source>
        <dbReference type="EMBL" id="CAD7459777.1"/>
    </source>
</evidence>
<feature type="compositionally biased region" description="Polar residues" evidence="1">
    <location>
        <begin position="106"/>
        <end position="122"/>
    </location>
</feature>
<organism evidence="2">
    <name type="scientific">Timema tahoe</name>
    <dbReference type="NCBI Taxonomy" id="61484"/>
    <lineage>
        <taxon>Eukaryota</taxon>
        <taxon>Metazoa</taxon>
        <taxon>Ecdysozoa</taxon>
        <taxon>Arthropoda</taxon>
        <taxon>Hexapoda</taxon>
        <taxon>Insecta</taxon>
        <taxon>Pterygota</taxon>
        <taxon>Neoptera</taxon>
        <taxon>Polyneoptera</taxon>
        <taxon>Phasmatodea</taxon>
        <taxon>Timematodea</taxon>
        <taxon>Timematoidea</taxon>
        <taxon>Timematidae</taxon>
        <taxon>Timema</taxon>
    </lineage>
</organism>
<accession>A0A7R9IJW2</accession>
<feature type="compositionally biased region" description="Basic and acidic residues" evidence="1">
    <location>
        <begin position="126"/>
        <end position="141"/>
    </location>
</feature>
<dbReference type="EMBL" id="OE003126">
    <property type="protein sequence ID" value="CAD7459777.1"/>
    <property type="molecule type" value="Genomic_DNA"/>
</dbReference>
<dbReference type="AlphaFoldDB" id="A0A7R9IJW2"/>
<name>A0A7R9IJW2_9NEOP</name>
<evidence type="ECO:0000256" key="1">
    <source>
        <dbReference type="SAM" id="MobiDB-lite"/>
    </source>
</evidence>
<sequence length="141" mass="15498">MDKLLTPDTSFVEFVAAMTSRTLCRSTNGNPPILQRCLSTSVKEHIEPTFHHPSIENSAHGDFRTCENNPLANALVVLSSTAEDGEIEVRISVGKPINQETDRQTRQGGESNKVVGTTTSPPAGTRFEKEDKTQKDRMLSN</sequence>
<proteinExistence type="predicted"/>
<feature type="region of interest" description="Disordered" evidence="1">
    <location>
        <begin position="92"/>
        <end position="141"/>
    </location>
</feature>
<reference evidence="2" key="1">
    <citation type="submission" date="2020-11" db="EMBL/GenBank/DDBJ databases">
        <authorList>
            <person name="Tran Van P."/>
        </authorList>
    </citation>
    <scope>NUCLEOTIDE SEQUENCE</scope>
</reference>